<reference evidence="2" key="1">
    <citation type="journal article" date="2014" name="PLoS ONE">
        <title>Transcriptome-Based Identification of ABC Transporters in the Western Tarnished Plant Bug Lygus hesperus.</title>
        <authorList>
            <person name="Hull J.J."/>
            <person name="Chaney K."/>
            <person name="Geib S.M."/>
            <person name="Fabrick J.A."/>
            <person name="Brent C.S."/>
            <person name="Walsh D."/>
            <person name="Lavine L.C."/>
        </authorList>
    </citation>
    <scope>NUCLEOTIDE SEQUENCE</scope>
</reference>
<protein>
    <submittedName>
        <fullName evidence="2">Uncharacterized protein</fullName>
    </submittedName>
</protein>
<dbReference type="EMBL" id="GBHO01013483">
    <property type="protein sequence ID" value="JAG30121.1"/>
    <property type="molecule type" value="Transcribed_RNA"/>
</dbReference>
<feature type="compositionally biased region" description="Basic residues" evidence="1">
    <location>
        <begin position="237"/>
        <end position="275"/>
    </location>
</feature>
<dbReference type="AlphaFoldDB" id="A0A0A9YES0"/>
<feature type="compositionally biased region" description="Basic and acidic residues" evidence="1">
    <location>
        <begin position="221"/>
        <end position="236"/>
    </location>
</feature>
<accession>A0A0A9YES0</accession>
<name>A0A0A9YES0_LYGHE</name>
<evidence type="ECO:0000313" key="3">
    <source>
        <dbReference type="EMBL" id="JAG58390.1"/>
    </source>
</evidence>
<evidence type="ECO:0000256" key="1">
    <source>
        <dbReference type="SAM" id="MobiDB-lite"/>
    </source>
</evidence>
<sequence>MEESYKTRKEREERERRFQKKKRLENARRAYLEFINDPKPFNLGVQYNMIDQLSEELAQYLDMVDVRRVLTEMLEFVYDPSMRPEDPVDYFAKLTKDRKKDKRELNKARRHLYQLMWKEYDIKDEIAKLRTLLHLTNPREYKPDGTERNEQEKIEFDKASEQNLVEISVQMFRAESLRSLMEHKDQKIPGVFGTYSTPAPEPMAVSGKEIMAERAALVEKSKKAKGLEKEGQEGGKGKKGKRAAGRKKSGGKSRSKSKSRSRSRSKSVKRSKTSKRSQSTKPK</sequence>
<organism evidence="2">
    <name type="scientific">Lygus hesperus</name>
    <name type="common">Western plant bug</name>
    <dbReference type="NCBI Taxonomy" id="30085"/>
    <lineage>
        <taxon>Eukaryota</taxon>
        <taxon>Metazoa</taxon>
        <taxon>Ecdysozoa</taxon>
        <taxon>Arthropoda</taxon>
        <taxon>Hexapoda</taxon>
        <taxon>Insecta</taxon>
        <taxon>Pterygota</taxon>
        <taxon>Neoptera</taxon>
        <taxon>Paraneoptera</taxon>
        <taxon>Hemiptera</taxon>
        <taxon>Heteroptera</taxon>
        <taxon>Panheteroptera</taxon>
        <taxon>Cimicomorpha</taxon>
        <taxon>Miridae</taxon>
        <taxon>Mirini</taxon>
        <taxon>Lygus</taxon>
    </lineage>
</organism>
<reference evidence="2" key="2">
    <citation type="submission" date="2014-07" db="EMBL/GenBank/DDBJ databases">
        <authorList>
            <person name="Hull J."/>
        </authorList>
    </citation>
    <scope>NUCLEOTIDE SEQUENCE</scope>
</reference>
<proteinExistence type="predicted"/>
<feature type="region of interest" description="Disordered" evidence="1">
    <location>
        <begin position="221"/>
        <end position="283"/>
    </location>
</feature>
<gene>
    <name evidence="2" type="ORF">CM83_99425</name>
</gene>
<reference evidence="3" key="3">
    <citation type="submission" date="2014-09" db="EMBL/GenBank/DDBJ databases">
        <authorList>
            <person name="Magalhaes I.L.F."/>
            <person name="Oliveira U."/>
            <person name="Santos F.R."/>
            <person name="Vidigal T.H.D.A."/>
            <person name="Brescovit A.D."/>
            <person name="Santos A.J."/>
        </authorList>
    </citation>
    <scope>NUCLEOTIDE SEQUENCE</scope>
</reference>
<evidence type="ECO:0000313" key="2">
    <source>
        <dbReference type="EMBL" id="JAG30121.1"/>
    </source>
</evidence>
<dbReference type="EMBL" id="GBRD01007431">
    <property type="protein sequence ID" value="JAG58390.1"/>
    <property type="molecule type" value="Transcribed_RNA"/>
</dbReference>